<evidence type="ECO:0000256" key="1">
    <source>
        <dbReference type="SAM" id="MobiDB-lite"/>
    </source>
</evidence>
<protein>
    <submittedName>
        <fullName evidence="2">Uncharacterized protein</fullName>
    </submittedName>
</protein>
<sequence>MKNKSIEDIEKRPSEFAKLVVEKLQEREILGPSVAKSTERAIKEAIPPTIKLINKMWPKDHDVKHLRAMEEAFSSQTKNPLRTLKAAGIDVTKEVEELRNAIAEITGKKPKARGSTSRGSRRGPSRNAP</sequence>
<proteinExistence type="predicted"/>
<gene>
    <name evidence="2" type="ORF">CL1_1765</name>
</gene>
<dbReference type="KEGG" id="thm:CL1_1765"/>
<accession>I3ZW77</accession>
<feature type="compositionally biased region" description="Basic residues" evidence="1">
    <location>
        <begin position="119"/>
        <end position="129"/>
    </location>
</feature>
<organism evidence="2 3">
    <name type="scientific">Thermococcus cleftensis (strain DSM 27260 / KACC 17922 / CL1)</name>
    <dbReference type="NCBI Taxonomy" id="163003"/>
    <lineage>
        <taxon>Archaea</taxon>
        <taxon>Methanobacteriati</taxon>
        <taxon>Methanobacteriota</taxon>
        <taxon>Thermococci</taxon>
        <taxon>Thermococcales</taxon>
        <taxon>Thermococcaceae</taxon>
        <taxon>Thermococcus</taxon>
    </lineage>
</organism>
<evidence type="ECO:0000313" key="2">
    <source>
        <dbReference type="EMBL" id="AFL95961.1"/>
    </source>
</evidence>
<dbReference type="AlphaFoldDB" id="I3ZW77"/>
<name>I3ZW77_THECF</name>
<dbReference type="HOGENOM" id="CLU_1943963_0_0_2"/>
<dbReference type="EMBL" id="CP003651">
    <property type="protein sequence ID" value="AFL95961.1"/>
    <property type="molecule type" value="Genomic_DNA"/>
</dbReference>
<dbReference type="Proteomes" id="UP000006064">
    <property type="component" value="Chromosome"/>
</dbReference>
<keyword evidence="3" id="KW-1185">Reference proteome</keyword>
<dbReference type="STRING" id="163003.CL1_1765"/>
<feature type="region of interest" description="Disordered" evidence="1">
    <location>
        <begin position="103"/>
        <end position="129"/>
    </location>
</feature>
<evidence type="ECO:0000313" key="3">
    <source>
        <dbReference type="Proteomes" id="UP000006064"/>
    </source>
</evidence>
<reference evidence="2 3" key="1">
    <citation type="journal article" date="2012" name="J. Bacteriol.">
        <title>Complete Genome Sequence of the Hyperthermophilic Archaeon Thermococcus sp. Strain CL1, Isolated from a Paralvinella sp. Polychaete Worm Collected from a Hydrothermal Vent.</title>
        <authorList>
            <person name="Jung J.H."/>
            <person name="Holden J.F."/>
            <person name="Seo D.H."/>
            <person name="Park K.H."/>
            <person name="Shin H."/>
            <person name="Ryu S."/>
            <person name="Lee J.H."/>
            <person name="Park C.S."/>
        </authorList>
    </citation>
    <scope>NUCLEOTIDE SEQUENCE [LARGE SCALE GENOMIC DNA]</scope>
    <source>
        <strain evidence="3">DSM 27260 / KACC 17922 / CL1</strain>
    </source>
</reference>